<reference evidence="1 2" key="1">
    <citation type="submission" date="2014-03" db="EMBL/GenBank/DDBJ databases">
        <title>Bradyrhizobium valentinum sp. nov., isolated from effective nodules of Lupinus mariae-josephae, a lupine endemic of basic-lime soils in Eastern Spain.</title>
        <authorList>
            <person name="Duran D."/>
            <person name="Rey L."/>
            <person name="Navarro A."/>
            <person name="Busquets A."/>
            <person name="Imperial J."/>
            <person name="Ruiz-Argueso T."/>
        </authorList>
    </citation>
    <scope>NUCLEOTIDE SEQUENCE [LARGE SCALE GENOMIC DNA]</scope>
    <source>
        <strain evidence="1 2">Ro19</strain>
    </source>
</reference>
<accession>A0A0R3MNS9</accession>
<gene>
    <name evidence="1" type="ORF">CQ13_06390</name>
</gene>
<sequence length="80" mass="9122">MKLENFDKVRDLIKEREYYAKLLGMLGSATARLHIGNTAERDHDVRPELVKRMVPDMKLVIEQQIAIVDEALAALGVFVK</sequence>
<comment type="caution">
    <text evidence="1">The sequence shown here is derived from an EMBL/GenBank/DDBJ whole genome shotgun (WGS) entry which is preliminary data.</text>
</comment>
<organism evidence="1 2">
    <name type="scientific">Bradyrhizobium retamae</name>
    <dbReference type="NCBI Taxonomy" id="1300035"/>
    <lineage>
        <taxon>Bacteria</taxon>
        <taxon>Pseudomonadati</taxon>
        <taxon>Pseudomonadota</taxon>
        <taxon>Alphaproteobacteria</taxon>
        <taxon>Hyphomicrobiales</taxon>
        <taxon>Nitrobacteraceae</taxon>
        <taxon>Bradyrhizobium</taxon>
    </lineage>
</organism>
<keyword evidence="2" id="KW-1185">Reference proteome</keyword>
<protein>
    <submittedName>
        <fullName evidence="1">Uncharacterized protein</fullName>
    </submittedName>
</protein>
<dbReference type="EMBL" id="LLYA01000170">
    <property type="protein sequence ID" value="KRR21675.1"/>
    <property type="molecule type" value="Genomic_DNA"/>
</dbReference>
<proteinExistence type="predicted"/>
<dbReference type="AlphaFoldDB" id="A0A0R3MNS9"/>
<evidence type="ECO:0000313" key="1">
    <source>
        <dbReference type="EMBL" id="KRR21675.1"/>
    </source>
</evidence>
<name>A0A0R3MNS9_9BRAD</name>
<evidence type="ECO:0000313" key="2">
    <source>
        <dbReference type="Proteomes" id="UP000052023"/>
    </source>
</evidence>
<dbReference type="OrthoDB" id="8242622at2"/>
<dbReference type="Proteomes" id="UP000052023">
    <property type="component" value="Unassembled WGS sequence"/>
</dbReference>
<dbReference type="RefSeq" id="WP_057845575.1">
    <property type="nucleotide sequence ID" value="NZ_LLYA01000170.1"/>
</dbReference>